<reference evidence="3 4" key="1">
    <citation type="submission" date="2024-10" db="EMBL/GenBank/DDBJ databases">
        <title>Updated reference genomes for cyclostephanoid diatoms.</title>
        <authorList>
            <person name="Roberts W.R."/>
            <person name="Alverson A.J."/>
        </authorList>
    </citation>
    <scope>NUCLEOTIDE SEQUENCE [LARGE SCALE GENOMIC DNA]</scope>
    <source>
        <strain evidence="3 4">AJA276-08</strain>
    </source>
</reference>
<evidence type="ECO:0000313" key="3">
    <source>
        <dbReference type="EMBL" id="KAL3770736.1"/>
    </source>
</evidence>
<feature type="domain" description="ShKT" evidence="2">
    <location>
        <begin position="248"/>
        <end position="282"/>
    </location>
</feature>
<protein>
    <recommendedName>
        <fullName evidence="2">ShKT domain-containing protein</fullName>
    </recommendedName>
</protein>
<evidence type="ECO:0000259" key="2">
    <source>
        <dbReference type="PROSITE" id="PS51670"/>
    </source>
</evidence>
<feature type="domain" description="ShKT" evidence="2">
    <location>
        <begin position="65"/>
        <end position="99"/>
    </location>
</feature>
<dbReference type="PANTHER" id="PTHR21724:SF109">
    <property type="entry name" value="SHKT DOMAIN-CONTAINING PROTEIN"/>
    <property type="match status" value="1"/>
</dbReference>
<accession>A0ABD3N8Y1</accession>
<dbReference type="InterPro" id="IPR003582">
    <property type="entry name" value="ShKT_dom"/>
</dbReference>
<dbReference type="Pfam" id="PF01549">
    <property type="entry name" value="ShK"/>
    <property type="match status" value="4"/>
</dbReference>
<keyword evidence="4" id="KW-1185">Reference proteome</keyword>
<dbReference type="PROSITE" id="PS51670">
    <property type="entry name" value="SHKT"/>
    <property type="match status" value="3"/>
</dbReference>
<proteinExistence type="predicted"/>
<feature type="domain" description="ShKT" evidence="2">
    <location>
        <begin position="298"/>
        <end position="335"/>
    </location>
</feature>
<evidence type="ECO:0000313" key="4">
    <source>
        <dbReference type="Proteomes" id="UP001530315"/>
    </source>
</evidence>
<dbReference type="EMBL" id="JALLAZ020001621">
    <property type="protein sequence ID" value="KAL3770736.1"/>
    <property type="molecule type" value="Genomic_DNA"/>
</dbReference>
<organism evidence="3 4">
    <name type="scientific">Stephanodiscus triporus</name>
    <dbReference type="NCBI Taxonomy" id="2934178"/>
    <lineage>
        <taxon>Eukaryota</taxon>
        <taxon>Sar</taxon>
        <taxon>Stramenopiles</taxon>
        <taxon>Ochrophyta</taxon>
        <taxon>Bacillariophyta</taxon>
        <taxon>Coscinodiscophyceae</taxon>
        <taxon>Thalassiosirophycidae</taxon>
        <taxon>Stephanodiscales</taxon>
        <taxon>Stephanodiscaceae</taxon>
        <taxon>Stephanodiscus</taxon>
    </lineage>
</organism>
<sequence length="762" mass="84423">MVPTARAMGGGKGVDESGECDAEDGADGSCDASALAVGDDDEASPPEKVGIEGETAAAAVQEAECVDKEPRCAYWAAEGECEENPDYMLVECQLSCNSCPEPLVLSPEEARLMEAVAKYGVAQRVERKKAPETLDVIRRTVRYMENVIHTNPTYDLSEEMLAGCTNREDLCAFRAAIGGEHMMWLLIRDGGFTTFSSLVSSTPHSECEQYPTYMKTNCAPSCRTCGFITDPPLEPESPRFPDDFVHPCQDDEPRCPVWAREGECKANPGYMLQSCAGSCGICQLPQEEDADADAVVACVDKYDRCDEWEKEGGGGGCSVNPVWMLSSCKYSCWECVDEKMDRKLGVDEVIIAKKLSYQTMNLGVRQLIRPISDDENNPMTSEDQEKVIATIRRMDHYAKHVMSDPSFAVDTKTKLRCRNDFRMCAEWASRGLCNYAGQHDVGVNNGNRHAICHYDGNELAGKDDILFMMNMCPLACGMCHELDSFHKCAGRRHPNARPSFQTGELNSFFADSAGVGGGWATYDPLFVSYPDAQAEENGDDPYVVVFKNFLSSGEADHLQNLASVTMFAKNQASSATSNDATMPNRLYDSVGGVRVRCHDDDRCSDNEIYQRIMRRIAVMANTSISHLEPMEVVRVDYSNVQRQNEGSTPLRHNFEVSSLWKPAGPRVLSFSFFLSNVEEDYYEGGGLGFPLLDWLHIQPERGIAVMFPNVKSNNLWEPEPMTNHDFFPLVLPGDIDGDESAFVATVHIRLHNWTDADIRGCA</sequence>
<dbReference type="Gene3D" id="2.60.120.620">
    <property type="entry name" value="q2cbj1_9rhob like domain"/>
    <property type="match status" value="1"/>
</dbReference>
<evidence type="ECO:0000256" key="1">
    <source>
        <dbReference type="SAM" id="MobiDB-lite"/>
    </source>
</evidence>
<comment type="caution">
    <text evidence="3">The sequence shown here is derived from an EMBL/GenBank/DDBJ whole genome shotgun (WGS) entry which is preliminary data.</text>
</comment>
<dbReference type="Proteomes" id="UP001530315">
    <property type="component" value="Unassembled WGS sequence"/>
</dbReference>
<gene>
    <name evidence="3" type="ORF">ACHAW5_001453</name>
</gene>
<name>A0ABD3N8Y1_9STRA</name>
<dbReference type="SMART" id="SM00254">
    <property type="entry name" value="ShKT"/>
    <property type="match status" value="5"/>
</dbReference>
<dbReference type="AlphaFoldDB" id="A0ABD3N8Y1"/>
<feature type="region of interest" description="Disordered" evidence="1">
    <location>
        <begin position="1"/>
        <end position="48"/>
    </location>
</feature>
<feature type="compositionally biased region" description="Acidic residues" evidence="1">
    <location>
        <begin position="16"/>
        <end position="26"/>
    </location>
</feature>
<dbReference type="PANTHER" id="PTHR21724">
    <property type="entry name" value="SHKT DOMAIN-CONTAINING PROTEIN"/>
    <property type="match status" value="1"/>
</dbReference>